<keyword evidence="3" id="KW-1185">Reference proteome</keyword>
<dbReference type="InterPro" id="IPR026337">
    <property type="entry name" value="AKG_HExxH"/>
</dbReference>
<sequence>MSILPHRISDAAFSALASGGGGAAAIEELRSAQFSRHLMLLRGVVESFPEVKVAEEAFAVLADLQRGAGGAVETVLRYPAVGAWAAQCLRGAADPARLAAVALAAAHLAGRECHLPVTSRNGWMTLPSVGGFPATGAFDLSVGPGGVRADGRPVEGWRPLARITAGGYTVTLDDLDPHRWSDGVDLPRLDAPERDDWQSRLREAWDVLAERHWTVRDEVATAVSVLTPIGAPAERPRSESSREAFGAIALSAPSDGVSLAETFAHETQHVKLYALMDVVPLTLPDTGDLYYAPWRPDPRPARGLLNGAYAYLGVTGFWRRERAAGHPRAEYEFAQWREAAYEATQALLAGRGLTAEGVRFTENMARTLGTWVGEPVGAEVLDEARRAQSARRRAWEERNEMSSRAAEDRSPY</sequence>
<organism evidence="2 3">
    <name type="scientific">Herbidospora galbida</name>
    <dbReference type="NCBI Taxonomy" id="2575442"/>
    <lineage>
        <taxon>Bacteria</taxon>
        <taxon>Bacillati</taxon>
        <taxon>Actinomycetota</taxon>
        <taxon>Actinomycetes</taxon>
        <taxon>Streptosporangiales</taxon>
        <taxon>Streptosporangiaceae</taxon>
        <taxon>Herbidospora</taxon>
    </lineage>
</organism>
<dbReference type="NCBIfam" id="TIGR04267">
    <property type="entry name" value="mod_HExxH"/>
    <property type="match status" value="1"/>
</dbReference>
<dbReference type="AlphaFoldDB" id="A0A4U3MMF8"/>
<protein>
    <submittedName>
        <fullName evidence="2">HEXXH motif domain-containing protein</fullName>
    </submittedName>
</protein>
<dbReference type="EMBL" id="SZQA01000007">
    <property type="protein sequence ID" value="TKK89307.1"/>
    <property type="molecule type" value="Genomic_DNA"/>
</dbReference>
<dbReference type="Proteomes" id="UP000308705">
    <property type="component" value="Unassembled WGS sequence"/>
</dbReference>
<evidence type="ECO:0000256" key="1">
    <source>
        <dbReference type="SAM" id="MobiDB-lite"/>
    </source>
</evidence>
<feature type="compositionally biased region" description="Basic and acidic residues" evidence="1">
    <location>
        <begin position="393"/>
        <end position="412"/>
    </location>
</feature>
<proteinExistence type="predicted"/>
<reference evidence="2 3" key="1">
    <citation type="submission" date="2019-04" db="EMBL/GenBank/DDBJ databases">
        <title>Herbidospora sp. NEAU-GS14.nov., a novel actinomycete isolated from soil.</title>
        <authorList>
            <person name="Han L."/>
        </authorList>
    </citation>
    <scope>NUCLEOTIDE SEQUENCE [LARGE SCALE GENOMIC DNA]</scope>
    <source>
        <strain evidence="2 3">NEAU-GS14</strain>
    </source>
</reference>
<evidence type="ECO:0000313" key="2">
    <source>
        <dbReference type="EMBL" id="TKK89307.1"/>
    </source>
</evidence>
<comment type="caution">
    <text evidence="2">The sequence shown here is derived from an EMBL/GenBank/DDBJ whole genome shotgun (WGS) entry which is preliminary data.</text>
</comment>
<dbReference type="OrthoDB" id="796761at2"/>
<evidence type="ECO:0000313" key="3">
    <source>
        <dbReference type="Proteomes" id="UP000308705"/>
    </source>
</evidence>
<accession>A0A4U3MMF8</accession>
<gene>
    <name evidence="2" type="ORF">FDA94_10255</name>
</gene>
<feature type="region of interest" description="Disordered" evidence="1">
    <location>
        <begin position="389"/>
        <end position="412"/>
    </location>
</feature>
<dbReference type="RefSeq" id="WP_137246813.1">
    <property type="nucleotide sequence ID" value="NZ_SZQA01000007.1"/>
</dbReference>
<name>A0A4U3MMF8_9ACTN</name>